<accession>A0A2R6NGP0</accession>
<dbReference type="GO" id="GO:0006351">
    <property type="term" value="P:DNA-templated transcription"/>
    <property type="evidence" value="ECO:0007669"/>
    <property type="project" value="InterPro"/>
</dbReference>
<organism evidence="6 7">
    <name type="scientific">Hermanssonia centrifuga</name>
    <dbReference type="NCBI Taxonomy" id="98765"/>
    <lineage>
        <taxon>Eukaryota</taxon>
        <taxon>Fungi</taxon>
        <taxon>Dikarya</taxon>
        <taxon>Basidiomycota</taxon>
        <taxon>Agaricomycotina</taxon>
        <taxon>Agaricomycetes</taxon>
        <taxon>Polyporales</taxon>
        <taxon>Meruliaceae</taxon>
        <taxon>Hermanssonia</taxon>
    </lineage>
</organism>
<feature type="region of interest" description="Disordered" evidence="4">
    <location>
        <begin position="1"/>
        <end position="25"/>
    </location>
</feature>
<name>A0A2R6NGP0_9APHY</name>
<evidence type="ECO:0000313" key="6">
    <source>
        <dbReference type="EMBL" id="PSR71554.1"/>
    </source>
</evidence>
<dbReference type="CDD" id="cd12148">
    <property type="entry name" value="fungal_TF_MHR"/>
    <property type="match status" value="1"/>
</dbReference>
<evidence type="ECO:0000259" key="5">
    <source>
        <dbReference type="SMART" id="SM00906"/>
    </source>
</evidence>
<dbReference type="GO" id="GO:0005634">
    <property type="term" value="C:nucleus"/>
    <property type="evidence" value="ECO:0007669"/>
    <property type="project" value="UniProtKB-SubCell"/>
</dbReference>
<keyword evidence="2" id="KW-0539">Nucleus</keyword>
<evidence type="ECO:0000256" key="3">
    <source>
        <dbReference type="SAM" id="Coils"/>
    </source>
</evidence>
<dbReference type="GO" id="GO:0003677">
    <property type="term" value="F:DNA binding"/>
    <property type="evidence" value="ECO:0007669"/>
    <property type="project" value="InterPro"/>
</dbReference>
<keyword evidence="3" id="KW-0175">Coiled coil</keyword>
<evidence type="ECO:0000313" key="7">
    <source>
        <dbReference type="Proteomes" id="UP000186601"/>
    </source>
</evidence>
<dbReference type="Proteomes" id="UP000186601">
    <property type="component" value="Unassembled WGS sequence"/>
</dbReference>
<proteinExistence type="predicted"/>
<dbReference type="STRING" id="98765.A0A2R6NGP0"/>
<gene>
    <name evidence="6" type="ORF">PHLCEN_2v12563</name>
</gene>
<evidence type="ECO:0000256" key="4">
    <source>
        <dbReference type="SAM" id="MobiDB-lite"/>
    </source>
</evidence>
<dbReference type="SMART" id="SM00906">
    <property type="entry name" value="Fungal_trans"/>
    <property type="match status" value="1"/>
</dbReference>
<dbReference type="InterPro" id="IPR007219">
    <property type="entry name" value="XnlR_reg_dom"/>
</dbReference>
<dbReference type="GO" id="GO:0008270">
    <property type="term" value="F:zinc ion binding"/>
    <property type="evidence" value="ECO:0007669"/>
    <property type="project" value="InterPro"/>
</dbReference>
<evidence type="ECO:0000256" key="2">
    <source>
        <dbReference type="ARBA" id="ARBA00023242"/>
    </source>
</evidence>
<feature type="compositionally biased region" description="Basic residues" evidence="4">
    <location>
        <begin position="1"/>
        <end position="10"/>
    </location>
</feature>
<feature type="compositionally biased region" description="Polar residues" evidence="4">
    <location>
        <begin position="12"/>
        <end position="21"/>
    </location>
</feature>
<evidence type="ECO:0000256" key="1">
    <source>
        <dbReference type="ARBA" id="ARBA00004123"/>
    </source>
</evidence>
<feature type="coiled-coil region" evidence="3">
    <location>
        <begin position="68"/>
        <end position="95"/>
    </location>
</feature>
<reference evidence="6 7" key="1">
    <citation type="submission" date="2018-02" db="EMBL/GenBank/DDBJ databases">
        <title>Genome sequence of the basidiomycete white-rot fungus Phlebia centrifuga.</title>
        <authorList>
            <person name="Granchi Z."/>
            <person name="Peng M."/>
            <person name="de Vries R.P."/>
            <person name="Hilden K."/>
            <person name="Makela M.R."/>
            <person name="Grigoriev I."/>
            <person name="Riley R."/>
        </authorList>
    </citation>
    <scope>NUCLEOTIDE SEQUENCE [LARGE SCALE GENOMIC DNA]</scope>
    <source>
        <strain evidence="6 7">FBCC195</strain>
    </source>
</reference>
<dbReference type="Pfam" id="PF04082">
    <property type="entry name" value="Fungal_trans"/>
    <property type="match status" value="1"/>
</dbReference>
<dbReference type="InterPro" id="IPR050613">
    <property type="entry name" value="Sec_Metabolite_Reg"/>
</dbReference>
<comment type="caution">
    <text evidence="6">The sequence shown here is derived from an EMBL/GenBank/DDBJ whole genome shotgun (WGS) entry which is preliminary data.</text>
</comment>
<dbReference type="OrthoDB" id="424974at2759"/>
<feature type="domain" description="Xylanolytic transcriptional activator regulatory" evidence="5">
    <location>
        <begin position="341"/>
        <end position="414"/>
    </location>
</feature>
<dbReference type="EMBL" id="MLYV02001271">
    <property type="protein sequence ID" value="PSR71554.1"/>
    <property type="molecule type" value="Genomic_DNA"/>
</dbReference>
<keyword evidence="7" id="KW-1185">Reference proteome</keyword>
<sequence>MQPGSSKHKQSPIESSPNTARPYSKVAAKEIRRNRGEIACAECRSSMLDMHKSGMHSTVSERFVVAAKDHLQKKISKMEERMRALEDALAIAQTAESTQPHPLLTTPLRFEDEKDLDSTPQQEDPVKPVIEDELSDSFGTLHIDDREKTMRFFGPSGGAENEHESAEVTRPDLHEDIGPLDLRALGLPIELDMFFESFPLAPIGIPVDPVREIIESFLPPWERAESLCRILLQHLSWMFQIVSYQQVIQELMAPIYSRTSRSHPYDPHDLALLLAVLAVGSLVDLSLPAYNEDAQRYYVLSRSSLALYPLMEGASLSTIKTLHLISIYNGMSGKESNLANTYTVLNLAGRLAQRMGLHIDPGNWGLKGKDAYDRRCYFWNLLQGDMWQSLGTGRPPALADLYSNCKVPTELEEREYQQHEHAALGFGVWGFRLSRECVIPIIRIVLASGSPSYQLVIDLDQKIRSIAMPDGGDSPDSPSVAISMRWWVRSHYMELMLLSLHRGFFAQAIASYPTNPFDSPYKHSFVTAYKCACRVLDVTGEQFVRQPKLLSRVWMVWSFSFVSAVIVGAVASRAKHLDIDPPPLDSFNRACTLFQSASKVNSRAARALSVLLDMRERAMQLHYPSTEHRAAPAKDDDVAALRGKPRLVESTAQPHPAPPTAASGMPTTSFAPAPSTLAPAYPSSLQTAVPPLESNWHSGYSEPPVHQYHEQTLDPMPTVDESWVAPHPSYPESHSADFILDDTWSNFMQHYGSLGPSGH</sequence>
<dbReference type="AlphaFoldDB" id="A0A2R6NGP0"/>
<comment type="subcellular location">
    <subcellularLocation>
        <location evidence="1">Nucleus</location>
    </subcellularLocation>
</comment>
<protein>
    <recommendedName>
        <fullName evidence="5">Xylanolytic transcriptional activator regulatory domain-containing protein</fullName>
    </recommendedName>
</protein>
<dbReference type="PANTHER" id="PTHR31001">
    <property type="entry name" value="UNCHARACTERIZED TRANSCRIPTIONAL REGULATORY PROTEIN"/>
    <property type="match status" value="1"/>
</dbReference>